<evidence type="ECO:0000256" key="3">
    <source>
        <dbReference type="ARBA" id="ARBA00022989"/>
    </source>
</evidence>
<accession>A0A1F8AGH9</accession>
<evidence type="ECO:0000256" key="2">
    <source>
        <dbReference type="ARBA" id="ARBA00022692"/>
    </source>
</evidence>
<organism evidence="7 8">
    <name type="scientific">Aspergillus bombycis</name>
    <dbReference type="NCBI Taxonomy" id="109264"/>
    <lineage>
        <taxon>Eukaryota</taxon>
        <taxon>Fungi</taxon>
        <taxon>Dikarya</taxon>
        <taxon>Ascomycota</taxon>
        <taxon>Pezizomycotina</taxon>
        <taxon>Eurotiomycetes</taxon>
        <taxon>Eurotiomycetidae</taxon>
        <taxon>Eurotiales</taxon>
        <taxon>Aspergillaceae</taxon>
        <taxon>Aspergillus</taxon>
    </lineage>
</organism>
<sequence length="321" mass="35559">MQPDSIIFHEIGFTQLGPGVFLRSAFQPGSLAEQPNSTHSSPDVVIICAWAFAHAKHIAKYIAGHQSLYPRAKILLIYNSVANLVWKPDASQRQWFQPAVVVLHECIDSNPDLRVFLHLFSNGGSHSAVQLAEACEQSYPPFRLPITSIVFDSCPSMPKIKPLANSLALGFPSKNIILSTVTSAIAYGIVGLSVFLEKAGLVTHSSTKLYTALNSVHNAFLMWRFSAGETHACPIQRTYIYGPGDTMVTVDQVIQHADIAMANMSACGVDHASRFVTMEEFVGSPHVNHVKFEKERYWRVVKEAWQRSVAKPTEMFEIYGI</sequence>
<evidence type="ECO:0000256" key="1">
    <source>
        <dbReference type="ARBA" id="ARBA00004126"/>
    </source>
</evidence>
<dbReference type="PANTHER" id="PTHR12265">
    <property type="entry name" value="TRANSMEMBRANE PROTEIN 53"/>
    <property type="match status" value="1"/>
</dbReference>
<dbReference type="Proteomes" id="UP000179179">
    <property type="component" value="Unassembled WGS sequence"/>
</dbReference>
<evidence type="ECO:0008006" key="9">
    <source>
        <dbReference type="Google" id="ProtNLM"/>
    </source>
</evidence>
<evidence type="ECO:0000313" key="8">
    <source>
        <dbReference type="Proteomes" id="UP000179179"/>
    </source>
</evidence>
<dbReference type="RefSeq" id="XP_022394145.1">
    <property type="nucleotide sequence ID" value="XM_022528089.1"/>
</dbReference>
<comment type="subcellular location">
    <subcellularLocation>
        <location evidence="6">Endomembrane system</location>
        <topology evidence="6">Single-pass membrane protein</topology>
    </subcellularLocation>
    <subcellularLocation>
        <location evidence="1">Nucleus membrane</location>
    </subcellularLocation>
</comment>
<dbReference type="InterPro" id="IPR008547">
    <property type="entry name" value="DUF829_TMEM53"/>
</dbReference>
<dbReference type="OrthoDB" id="77878at2759"/>
<keyword evidence="3" id="KW-1133">Transmembrane helix</keyword>
<comment type="caution">
    <text evidence="7">The sequence shown here is derived from an EMBL/GenBank/DDBJ whole genome shotgun (WGS) entry which is preliminary data.</text>
</comment>
<proteinExistence type="predicted"/>
<keyword evidence="4" id="KW-0472">Membrane</keyword>
<dbReference type="GeneID" id="34444349"/>
<reference evidence="7 8" key="1">
    <citation type="journal article" date="2016" name="Genome Biol. Evol.">
        <title>Draft genome sequence of an aflatoxigenic Aspergillus species, A. bombycis.</title>
        <authorList>
            <person name="Moore G.G."/>
            <person name="Mack B.M."/>
            <person name="Beltz S.B."/>
            <person name="Gilbert M.K."/>
        </authorList>
    </citation>
    <scope>NUCLEOTIDE SEQUENCE [LARGE SCALE GENOMIC DNA]</scope>
    <source>
        <strain evidence="8">NRRL 26010</strain>
    </source>
</reference>
<keyword evidence="8" id="KW-1185">Reference proteome</keyword>
<keyword evidence="5" id="KW-0539">Nucleus</keyword>
<evidence type="ECO:0000256" key="5">
    <source>
        <dbReference type="ARBA" id="ARBA00023242"/>
    </source>
</evidence>
<evidence type="ECO:0000256" key="4">
    <source>
        <dbReference type="ARBA" id="ARBA00023136"/>
    </source>
</evidence>
<dbReference type="GO" id="GO:0031965">
    <property type="term" value="C:nuclear membrane"/>
    <property type="evidence" value="ECO:0007669"/>
    <property type="project" value="UniProtKB-SubCell"/>
</dbReference>
<dbReference type="Pfam" id="PF05705">
    <property type="entry name" value="DUF829"/>
    <property type="match status" value="1"/>
</dbReference>
<dbReference type="AlphaFoldDB" id="A0A1F8AGH9"/>
<dbReference type="EMBL" id="LYCR01000003">
    <property type="protein sequence ID" value="OGM50428.1"/>
    <property type="molecule type" value="Genomic_DNA"/>
</dbReference>
<dbReference type="PANTHER" id="PTHR12265:SF30">
    <property type="entry name" value="TRANSMEMBRANE PROTEIN 53"/>
    <property type="match status" value="1"/>
</dbReference>
<gene>
    <name evidence="7" type="ORF">ABOM_000959</name>
</gene>
<keyword evidence="2" id="KW-0812">Transmembrane</keyword>
<evidence type="ECO:0000256" key="6">
    <source>
        <dbReference type="ARBA" id="ARBA00037847"/>
    </source>
</evidence>
<protein>
    <recommendedName>
        <fullName evidence="9">Indole-diterpene biosynthesis protein PaxU</fullName>
    </recommendedName>
</protein>
<evidence type="ECO:0000313" key="7">
    <source>
        <dbReference type="EMBL" id="OGM50428.1"/>
    </source>
</evidence>
<name>A0A1F8AGH9_9EURO</name>